<proteinExistence type="predicted"/>
<accession>A0A4Q6XHA4</accession>
<evidence type="ECO:0008006" key="3">
    <source>
        <dbReference type="Google" id="ProtNLM"/>
    </source>
</evidence>
<dbReference type="AlphaFoldDB" id="A0A4Q6XHA4"/>
<comment type="caution">
    <text evidence="1">The sequence shown here is derived from an EMBL/GenBank/DDBJ whole genome shotgun (WGS) entry which is preliminary data.</text>
</comment>
<keyword evidence="2" id="KW-1185">Reference proteome</keyword>
<dbReference type="PROSITE" id="PS51257">
    <property type="entry name" value="PROKAR_LIPOPROTEIN"/>
    <property type="match status" value="1"/>
</dbReference>
<organism evidence="1 2">
    <name type="scientific">Acinetobacter halotolerans</name>
    <dbReference type="NCBI Taxonomy" id="1752076"/>
    <lineage>
        <taxon>Bacteria</taxon>
        <taxon>Pseudomonadati</taxon>
        <taxon>Pseudomonadota</taxon>
        <taxon>Gammaproteobacteria</taxon>
        <taxon>Moraxellales</taxon>
        <taxon>Moraxellaceae</taxon>
        <taxon>Acinetobacter</taxon>
    </lineage>
</organism>
<evidence type="ECO:0000313" key="1">
    <source>
        <dbReference type="EMBL" id="RZF54483.1"/>
    </source>
</evidence>
<sequence length="171" mass="19071">MKKTLCLLSIAVMAAGCTSLQNSPTTTATLDHLATAGSLICKSNEICPNVIVEWDKQQKEQLKVDVALTSTYQYYDITGMTFLIDGKSINYRPTEKTQQKYINKLIPKHSANTFVLPSSFLYELRSAKNVELSIETDKGMIQRSVYTPTQSSTLSKNFARLIASLPKQQPK</sequence>
<reference evidence="1 2" key="1">
    <citation type="submission" date="2019-02" db="EMBL/GenBank/DDBJ databases">
        <title>The draft genome of Acinetobacter halotolerans strain JCM 31009.</title>
        <authorList>
            <person name="Qin J."/>
            <person name="Feng Y."/>
            <person name="Nemec A."/>
            <person name="Zong Z."/>
        </authorList>
    </citation>
    <scope>NUCLEOTIDE SEQUENCE [LARGE SCALE GENOMIC DNA]</scope>
    <source>
        <strain evidence="1 2">JCM 31009</strain>
    </source>
</reference>
<dbReference type="RefSeq" id="WP_130161371.1">
    <property type="nucleotide sequence ID" value="NZ_SGIM01000003.1"/>
</dbReference>
<evidence type="ECO:0000313" key="2">
    <source>
        <dbReference type="Proteomes" id="UP000292110"/>
    </source>
</evidence>
<protein>
    <recommendedName>
        <fullName evidence="3">Lipoprotein</fullName>
    </recommendedName>
</protein>
<name>A0A4Q6XHA4_9GAMM</name>
<dbReference type="Proteomes" id="UP000292110">
    <property type="component" value="Unassembled WGS sequence"/>
</dbReference>
<dbReference type="EMBL" id="SGIM01000003">
    <property type="protein sequence ID" value="RZF54483.1"/>
    <property type="molecule type" value="Genomic_DNA"/>
</dbReference>
<gene>
    <name evidence="1" type="ORF">EXE30_04480</name>
</gene>